<dbReference type="SUPFAM" id="SSF55961">
    <property type="entry name" value="Bet v1-like"/>
    <property type="match status" value="1"/>
</dbReference>
<dbReference type="Proteomes" id="UP000266745">
    <property type="component" value="Chromosome"/>
</dbReference>
<gene>
    <name evidence="1" type="ORF">SU86_007085</name>
</gene>
<dbReference type="Gene3D" id="3.30.530.20">
    <property type="match status" value="1"/>
</dbReference>
<evidence type="ECO:0000313" key="1">
    <source>
        <dbReference type="EMBL" id="AJZ76167.1"/>
    </source>
</evidence>
<accession>A0A3G1B348</accession>
<evidence type="ECO:0000313" key="2">
    <source>
        <dbReference type="Proteomes" id="UP000266745"/>
    </source>
</evidence>
<dbReference type="AlphaFoldDB" id="A0A3G1B348"/>
<protein>
    <recommendedName>
        <fullName evidence="3">Polyketide cyclase</fullName>
    </recommendedName>
</protein>
<dbReference type="EMBL" id="CP011097">
    <property type="protein sequence ID" value="AJZ76167.1"/>
    <property type="molecule type" value="Genomic_DNA"/>
</dbReference>
<reference evidence="1 2" key="1">
    <citation type="journal article" date="2016" name="Sci. Rep.">
        <title>A novel ammonia-oxidizing archaeon from wastewater treatment plant: Its enrichment, physiological and genomic characteristics.</title>
        <authorList>
            <person name="Li Y."/>
            <person name="Ding K."/>
            <person name="Wen X."/>
            <person name="Zhang B."/>
            <person name="Shen B."/>
            <person name="Yang Y."/>
        </authorList>
    </citation>
    <scope>NUCLEOTIDE SEQUENCE [LARGE SCALE GENOMIC DNA]</scope>
    <source>
        <strain evidence="1 2">SAT1</strain>
    </source>
</reference>
<dbReference type="InterPro" id="IPR023393">
    <property type="entry name" value="START-like_dom_sf"/>
</dbReference>
<evidence type="ECO:0008006" key="3">
    <source>
        <dbReference type="Google" id="ProtNLM"/>
    </source>
</evidence>
<dbReference type="KEGG" id="tah:SU86_007085"/>
<sequence length="134" mass="15175">MKLSEDYESIPQYLPDQLKSVKIIEQNGNETKTEEIIVFSTLLKKEIIQHALHRKNGNNQLTTEIISGPAKGTTLNVTFEKIDSGTKVVFDVDLKLSIKAKFLQPLIKKYYKMVLTSVLYKMNNTILQSQTNGG</sequence>
<organism evidence="1 2">
    <name type="scientific">Candidatus Nitrosotenuis cloacae</name>
    <dbReference type="NCBI Taxonomy" id="1603555"/>
    <lineage>
        <taxon>Archaea</taxon>
        <taxon>Nitrososphaerota</taxon>
        <taxon>Candidatus Nitrosotenuis</taxon>
    </lineage>
</organism>
<name>A0A3G1B348_9ARCH</name>
<proteinExistence type="predicted"/>
<keyword evidence="2" id="KW-1185">Reference proteome</keyword>